<organism evidence="6 7">
    <name type="scientific">Sphingomonas metalli</name>
    <dbReference type="NCBI Taxonomy" id="1779358"/>
    <lineage>
        <taxon>Bacteria</taxon>
        <taxon>Pseudomonadati</taxon>
        <taxon>Pseudomonadota</taxon>
        <taxon>Alphaproteobacteria</taxon>
        <taxon>Sphingomonadales</taxon>
        <taxon>Sphingomonadaceae</taxon>
        <taxon>Sphingomonas</taxon>
    </lineage>
</organism>
<evidence type="ECO:0000313" key="7">
    <source>
        <dbReference type="Proteomes" id="UP000623067"/>
    </source>
</evidence>
<name>A0A916WS64_9SPHN</name>
<evidence type="ECO:0000256" key="2">
    <source>
        <dbReference type="ARBA" id="ARBA00023125"/>
    </source>
</evidence>
<feature type="DNA-binding region" description="H-T-H motif" evidence="4">
    <location>
        <begin position="39"/>
        <end position="58"/>
    </location>
</feature>
<dbReference type="PANTHER" id="PTHR30055">
    <property type="entry name" value="HTH-TYPE TRANSCRIPTIONAL REGULATOR RUTR"/>
    <property type="match status" value="1"/>
</dbReference>
<accession>A0A916WS64</accession>
<evidence type="ECO:0000256" key="1">
    <source>
        <dbReference type="ARBA" id="ARBA00023015"/>
    </source>
</evidence>
<dbReference type="SUPFAM" id="SSF46689">
    <property type="entry name" value="Homeodomain-like"/>
    <property type="match status" value="1"/>
</dbReference>
<evidence type="ECO:0000256" key="4">
    <source>
        <dbReference type="PROSITE-ProRule" id="PRU00335"/>
    </source>
</evidence>
<keyword evidence="2 4" id="KW-0238">DNA-binding</keyword>
<reference evidence="6" key="1">
    <citation type="journal article" date="2014" name="Int. J. Syst. Evol. Microbiol.">
        <title>Complete genome sequence of Corynebacterium casei LMG S-19264T (=DSM 44701T), isolated from a smear-ripened cheese.</title>
        <authorList>
            <consortium name="US DOE Joint Genome Institute (JGI-PGF)"/>
            <person name="Walter F."/>
            <person name="Albersmeier A."/>
            <person name="Kalinowski J."/>
            <person name="Ruckert C."/>
        </authorList>
    </citation>
    <scope>NUCLEOTIDE SEQUENCE</scope>
    <source>
        <strain evidence="6">CGMCC 1.15330</strain>
    </source>
</reference>
<dbReference type="SUPFAM" id="SSF48498">
    <property type="entry name" value="Tetracyclin repressor-like, C-terminal domain"/>
    <property type="match status" value="1"/>
</dbReference>
<evidence type="ECO:0000313" key="6">
    <source>
        <dbReference type="EMBL" id="GGB29571.1"/>
    </source>
</evidence>
<evidence type="ECO:0000256" key="3">
    <source>
        <dbReference type="ARBA" id="ARBA00023163"/>
    </source>
</evidence>
<proteinExistence type="predicted"/>
<dbReference type="PRINTS" id="PR00455">
    <property type="entry name" value="HTHTETR"/>
</dbReference>
<reference evidence="6" key="2">
    <citation type="submission" date="2020-09" db="EMBL/GenBank/DDBJ databases">
        <authorList>
            <person name="Sun Q."/>
            <person name="Zhou Y."/>
        </authorList>
    </citation>
    <scope>NUCLEOTIDE SEQUENCE</scope>
    <source>
        <strain evidence="6">CGMCC 1.15330</strain>
    </source>
</reference>
<keyword evidence="1" id="KW-0805">Transcription regulation</keyword>
<gene>
    <name evidence="6" type="ORF">GCM10011380_18880</name>
</gene>
<comment type="caution">
    <text evidence="6">The sequence shown here is derived from an EMBL/GenBank/DDBJ whole genome shotgun (WGS) entry which is preliminary data.</text>
</comment>
<dbReference type="GO" id="GO:0000976">
    <property type="term" value="F:transcription cis-regulatory region binding"/>
    <property type="evidence" value="ECO:0007669"/>
    <property type="project" value="TreeGrafter"/>
</dbReference>
<dbReference type="Pfam" id="PF00440">
    <property type="entry name" value="TetR_N"/>
    <property type="match status" value="1"/>
</dbReference>
<dbReference type="InterPro" id="IPR001647">
    <property type="entry name" value="HTH_TetR"/>
</dbReference>
<dbReference type="InterPro" id="IPR036271">
    <property type="entry name" value="Tet_transcr_reg_TetR-rel_C_sf"/>
</dbReference>
<dbReference type="InterPro" id="IPR009057">
    <property type="entry name" value="Homeodomain-like_sf"/>
</dbReference>
<evidence type="ECO:0000259" key="5">
    <source>
        <dbReference type="PROSITE" id="PS50977"/>
    </source>
</evidence>
<protein>
    <submittedName>
        <fullName evidence="6">TetR family transcriptional regulator</fullName>
    </submittedName>
</protein>
<dbReference type="Gene3D" id="1.10.357.10">
    <property type="entry name" value="Tetracycline Repressor, domain 2"/>
    <property type="match status" value="1"/>
</dbReference>
<dbReference type="EMBL" id="BMIH01000002">
    <property type="protein sequence ID" value="GGB29571.1"/>
    <property type="molecule type" value="Genomic_DNA"/>
</dbReference>
<keyword evidence="3" id="KW-0804">Transcription</keyword>
<dbReference type="PROSITE" id="PS50977">
    <property type="entry name" value="HTH_TETR_2"/>
    <property type="match status" value="1"/>
</dbReference>
<feature type="domain" description="HTH tetR-type" evidence="5">
    <location>
        <begin position="16"/>
        <end position="76"/>
    </location>
</feature>
<keyword evidence="7" id="KW-1185">Reference proteome</keyword>
<dbReference type="RefSeq" id="WP_188658507.1">
    <property type="nucleotide sequence ID" value="NZ_BMIH01000002.1"/>
</dbReference>
<dbReference type="PANTHER" id="PTHR30055:SF234">
    <property type="entry name" value="HTH-TYPE TRANSCRIPTIONAL REGULATOR BETI"/>
    <property type="match status" value="1"/>
</dbReference>
<dbReference type="AlphaFoldDB" id="A0A916WS64"/>
<dbReference type="GO" id="GO:0003700">
    <property type="term" value="F:DNA-binding transcription factor activity"/>
    <property type="evidence" value="ECO:0007669"/>
    <property type="project" value="TreeGrafter"/>
</dbReference>
<dbReference type="InterPro" id="IPR050109">
    <property type="entry name" value="HTH-type_TetR-like_transc_reg"/>
</dbReference>
<sequence length="225" mass="24543">MNLLQCGKPCRATRATERRQHLLNTARTLFTDRGFHQTGMAQIAAASGVKVGQIYRDFASKEDIIAAIVQRDLEEYLDAGALAAAIASGDRRAIRAWLVRLIEPCDPIEDCCLMVEIHAEVTRNPRIAEINRCVDAQVRARIGEALGALVPGLRDPRHLELLIDLVGVFSLGVLYRRISDPAHDARALADQLIRILDRELESVMCCSGVPAGAIRGSRLEAAAAG</sequence>
<dbReference type="Proteomes" id="UP000623067">
    <property type="component" value="Unassembled WGS sequence"/>
</dbReference>